<keyword evidence="1" id="KW-0472">Membrane</keyword>
<evidence type="ECO:0000313" key="4">
    <source>
        <dbReference type="EMBL" id="KAG5855042.1"/>
    </source>
</evidence>
<dbReference type="InterPro" id="IPR022316">
    <property type="entry name" value="TNFR_12"/>
</dbReference>
<keyword evidence="1" id="KW-1133">Transmembrane helix</keyword>
<sequence>MDSNIVSLLYGIILVTGMNIARTYAQGVECKKEEFWNSDAGQCLPCSTCKQFPKIPSCDTCTVSDEASHTWKLAAISSLSALAVVLVSGVLLGGVLVHQYRSRMRRNLREPIEETTGPLYQV</sequence>
<accession>A0A0E9XIV5</accession>
<dbReference type="PANTHER" id="PTHR32037:SF2">
    <property type="entry name" value="TUMOR NECROSIS FACTOR RECEPTOR SUPERFAMILY MEMBER 12A"/>
    <property type="match status" value="1"/>
</dbReference>
<feature type="transmembrane region" description="Helical" evidence="1">
    <location>
        <begin position="73"/>
        <end position="97"/>
    </location>
</feature>
<gene>
    <name evidence="4" type="ORF">ANANG_G00044710</name>
</gene>
<organism evidence="3">
    <name type="scientific">Anguilla anguilla</name>
    <name type="common">European freshwater eel</name>
    <name type="synonym">Muraena anguilla</name>
    <dbReference type="NCBI Taxonomy" id="7936"/>
    <lineage>
        <taxon>Eukaryota</taxon>
        <taxon>Metazoa</taxon>
        <taxon>Chordata</taxon>
        <taxon>Craniata</taxon>
        <taxon>Vertebrata</taxon>
        <taxon>Euteleostomi</taxon>
        <taxon>Actinopterygii</taxon>
        <taxon>Neopterygii</taxon>
        <taxon>Teleostei</taxon>
        <taxon>Anguilliformes</taxon>
        <taxon>Anguillidae</taxon>
        <taxon>Anguilla</taxon>
    </lineage>
</organism>
<keyword evidence="5" id="KW-1185">Reference proteome</keyword>
<reference evidence="4" key="3">
    <citation type="submission" date="2021-01" db="EMBL/GenBank/DDBJ databases">
        <title>A chromosome-scale assembly of European eel, Anguilla anguilla.</title>
        <authorList>
            <person name="Henkel C."/>
            <person name="Jong-Raadsen S.A."/>
            <person name="Dufour S."/>
            <person name="Weltzien F.-A."/>
            <person name="Palstra A.P."/>
            <person name="Pelster B."/>
            <person name="Spaink H.P."/>
            <person name="Van Den Thillart G.E."/>
            <person name="Jansen H."/>
            <person name="Zahm M."/>
            <person name="Klopp C."/>
            <person name="Cedric C."/>
            <person name="Louis A."/>
            <person name="Berthelot C."/>
            <person name="Parey E."/>
            <person name="Roest Crollius H."/>
            <person name="Montfort J."/>
            <person name="Robinson-Rechavi M."/>
            <person name="Bucao C."/>
            <person name="Bouchez O."/>
            <person name="Gislard M."/>
            <person name="Lluch J."/>
            <person name="Milhes M."/>
            <person name="Lampietro C."/>
            <person name="Lopez Roques C."/>
            <person name="Donnadieu C."/>
            <person name="Braasch I."/>
            <person name="Desvignes T."/>
            <person name="Postlethwait J."/>
            <person name="Bobe J."/>
            <person name="Guiguen Y."/>
            <person name="Dirks R."/>
        </authorList>
    </citation>
    <scope>NUCLEOTIDE SEQUENCE</scope>
    <source>
        <strain evidence="4">Tag_6206</strain>
        <tissue evidence="4">Liver</tissue>
    </source>
</reference>
<dbReference type="PANTHER" id="PTHR32037">
    <property type="entry name" value="TUMOR NECROSIS FACTOR RECEPTOR SUPERFAMILY MEMBER 12A"/>
    <property type="match status" value="1"/>
</dbReference>
<feature type="chain" id="PRO_5039969952" description="TNFR-Cys domain-containing protein" evidence="2">
    <location>
        <begin position="26"/>
        <end position="122"/>
    </location>
</feature>
<feature type="signal peptide" evidence="2">
    <location>
        <begin position="1"/>
        <end position="25"/>
    </location>
</feature>
<dbReference type="Gene3D" id="4.10.400.20">
    <property type="match status" value="1"/>
</dbReference>
<dbReference type="Pfam" id="PF12191">
    <property type="entry name" value="stn_TNFRSF12A"/>
    <property type="match status" value="1"/>
</dbReference>
<keyword evidence="2" id="KW-0732">Signal</keyword>
<dbReference type="AlphaFoldDB" id="A0A0E9XIV5"/>
<evidence type="ECO:0000313" key="3">
    <source>
        <dbReference type="EMBL" id="JAI02610.1"/>
    </source>
</evidence>
<proteinExistence type="predicted"/>
<keyword evidence="1" id="KW-0812">Transmembrane</keyword>
<reference evidence="3" key="2">
    <citation type="journal article" date="2015" name="Fish Shellfish Immunol.">
        <title>Early steps in the European eel (Anguilla anguilla)-Vibrio vulnificus interaction in the gills: Role of the RtxA13 toxin.</title>
        <authorList>
            <person name="Callol A."/>
            <person name="Pajuelo D."/>
            <person name="Ebbesson L."/>
            <person name="Teles M."/>
            <person name="MacKenzie S."/>
            <person name="Amaro C."/>
        </authorList>
    </citation>
    <scope>NUCLEOTIDE SEQUENCE</scope>
</reference>
<dbReference type="Proteomes" id="UP001044222">
    <property type="component" value="Unassembled WGS sequence"/>
</dbReference>
<evidence type="ECO:0000313" key="5">
    <source>
        <dbReference type="Proteomes" id="UP001044222"/>
    </source>
</evidence>
<reference evidence="3" key="1">
    <citation type="submission" date="2014-11" db="EMBL/GenBank/DDBJ databases">
        <authorList>
            <person name="Amaro Gonzalez C."/>
        </authorList>
    </citation>
    <scope>NUCLEOTIDE SEQUENCE</scope>
</reference>
<evidence type="ECO:0000256" key="2">
    <source>
        <dbReference type="SAM" id="SignalP"/>
    </source>
</evidence>
<evidence type="ECO:0008006" key="6">
    <source>
        <dbReference type="Google" id="ProtNLM"/>
    </source>
</evidence>
<dbReference type="EMBL" id="JAFIRN010000002">
    <property type="protein sequence ID" value="KAG5855042.1"/>
    <property type="molecule type" value="Genomic_DNA"/>
</dbReference>
<dbReference type="GO" id="GO:0005886">
    <property type="term" value="C:plasma membrane"/>
    <property type="evidence" value="ECO:0007669"/>
    <property type="project" value="InterPro"/>
</dbReference>
<evidence type="ECO:0000256" key="1">
    <source>
        <dbReference type="SAM" id="Phobius"/>
    </source>
</evidence>
<dbReference type="GO" id="GO:2001238">
    <property type="term" value="P:positive regulation of extrinsic apoptotic signaling pathway"/>
    <property type="evidence" value="ECO:0007669"/>
    <property type="project" value="TreeGrafter"/>
</dbReference>
<protein>
    <recommendedName>
        <fullName evidence="6">TNFR-Cys domain-containing protein</fullName>
    </recommendedName>
</protein>
<name>A0A0E9XIV5_ANGAN</name>
<dbReference type="EMBL" id="GBXM01005968">
    <property type="protein sequence ID" value="JAI02610.1"/>
    <property type="molecule type" value="Transcribed_RNA"/>
</dbReference>